<organism evidence="1 2">
    <name type="scientific">Salvia divinorum</name>
    <name type="common">Maria pastora</name>
    <name type="synonym">Diviner's sage</name>
    <dbReference type="NCBI Taxonomy" id="28513"/>
    <lineage>
        <taxon>Eukaryota</taxon>
        <taxon>Viridiplantae</taxon>
        <taxon>Streptophyta</taxon>
        <taxon>Embryophyta</taxon>
        <taxon>Tracheophyta</taxon>
        <taxon>Spermatophyta</taxon>
        <taxon>Magnoliopsida</taxon>
        <taxon>eudicotyledons</taxon>
        <taxon>Gunneridae</taxon>
        <taxon>Pentapetalae</taxon>
        <taxon>asterids</taxon>
        <taxon>lamiids</taxon>
        <taxon>Lamiales</taxon>
        <taxon>Lamiaceae</taxon>
        <taxon>Nepetoideae</taxon>
        <taxon>Mentheae</taxon>
        <taxon>Salviinae</taxon>
        <taxon>Salvia</taxon>
        <taxon>Salvia subgen. Calosphace</taxon>
    </lineage>
</organism>
<keyword evidence="2" id="KW-1185">Reference proteome</keyword>
<protein>
    <submittedName>
        <fullName evidence="1">Disease resistance protein RGA2-like isoform X2</fullName>
    </submittedName>
</protein>
<proteinExistence type="predicted"/>
<dbReference type="AlphaFoldDB" id="A0ABD1FUN8"/>
<comment type="caution">
    <text evidence="1">The sequence shown here is derived from an EMBL/GenBank/DDBJ whole genome shotgun (WGS) entry which is preliminary data.</text>
</comment>
<gene>
    <name evidence="1" type="ORF">AAHA92_28309</name>
</gene>
<dbReference type="Proteomes" id="UP001567538">
    <property type="component" value="Unassembled WGS sequence"/>
</dbReference>
<evidence type="ECO:0000313" key="2">
    <source>
        <dbReference type="Proteomes" id="UP001567538"/>
    </source>
</evidence>
<sequence length="100" mass="11264">MESVGNMFFNVHLRNSLLRAAEADYRGRERCVMHDLVHGLASSVLSNNGDGCTLARYMFHEKELSCIPEQVSRNLHTLLLVGGTTYRFAILKILVDGNRI</sequence>
<reference evidence="1 2" key="1">
    <citation type="submission" date="2024-06" db="EMBL/GenBank/DDBJ databases">
        <title>A chromosome level genome sequence of Diviner's sage (Salvia divinorum).</title>
        <authorList>
            <person name="Ford S.A."/>
            <person name="Ro D.-K."/>
            <person name="Ness R.W."/>
            <person name="Phillips M.A."/>
        </authorList>
    </citation>
    <scope>NUCLEOTIDE SEQUENCE [LARGE SCALE GENOMIC DNA]</scope>
    <source>
        <strain evidence="1">SAF-2024a</strain>
        <tissue evidence="1">Leaf</tissue>
    </source>
</reference>
<evidence type="ECO:0000313" key="1">
    <source>
        <dbReference type="EMBL" id="KAL1535545.1"/>
    </source>
</evidence>
<name>A0ABD1FUN8_SALDI</name>
<dbReference type="EMBL" id="JBEAFC010000011">
    <property type="protein sequence ID" value="KAL1535545.1"/>
    <property type="molecule type" value="Genomic_DNA"/>
</dbReference>
<accession>A0ABD1FUN8</accession>